<evidence type="ECO:0000313" key="7">
    <source>
        <dbReference type="EMBL" id="SCZ79469.1"/>
    </source>
</evidence>
<dbReference type="SUPFAM" id="SSF46785">
    <property type="entry name" value="Winged helix' DNA-binding domain"/>
    <property type="match status" value="1"/>
</dbReference>
<keyword evidence="7" id="KW-0808">Transferase</keyword>
<organism evidence="7 8">
    <name type="scientific">Acidaminobacter hydrogenoformans DSM 2784</name>
    <dbReference type="NCBI Taxonomy" id="1120920"/>
    <lineage>
        <taxon>Bacteria</taxon>
        <taxon>Bacillati</taxon>
        <taxon>Bacillota</taxon>
        <taxon>Clostridia</taxon>
        <taxon>Peptostreptococcales</taxon>
        <taxon>Acidaminobacteraceae</taxon>
        <taxon>Acidaminobacter</taxon>
    </lineage>
</organism>
<dbReference type="InterPro" id="IPR051446">
    <property type="entry name" value="HTH_trans_reg/aminotransferase"/>
</dbReference>
<dbReference type="InterPro" id="IPR015421">
    <property type="entry name" value="PyrdxlP-dep_Trfase_major"/>
</dbReference>
<dbReference type="GO" id="GO:0030170">
    <property type="term" value="F:pyridoxal phosphate binding"/>
    <property type="evidence" value="ECO:0007669"/>
    <property type="project" value="InterPro"/>
</dbReference>
<keyword evidence="3" id="KW-0805">Transcription regulation</keyword>
<evidence type="ECO:0000256" key="5">
    <source>
        <dbReference type="ARBA" id="ARBA00023163"/>
    </source>
</evidence>
<evidence type="ECO:0000256" key="2">
    <source>
        <dbReference type="ARBA" id="ARBA00022898"/>
    </source>
</evidence>
<dbReference type="EMBL" id="FMWL01000007">
    <property type="protein sequence ID" value="SCZ79469.1"/>
    <property type="molecule type" value="Genomic_DNA"/>
</dbReference>
<dbReference type="InterPro" id="IPR036390">
    <property type="entry name" value="WH_DNA-bd_sf"/>
</dbReference>
<protein>
    <submittedName>
        <fullName evidence="7">GntR family transcriptional regulator / MocR family aminotransferase</fullName>
    </submittedName>
</protein>
<comment type="similarity">
    <text evidence="1">In the C-terminal section; belongs to the class-I pyridoxal-phosphate-dependent aminotransferase family.</text>
</comment>
<name>A0A1G5S1M9_9FIRM</name>
<gene>
    <name evidence="7" type="ORF">SAMN03080599_01780</name>
</gene>
<evidence type="ECO:0000256" key="4">
    <source>
        <dbReference type="ARBA" id="ARBA00023125"/>
    </source>
</evidence>
<dbReference type="InterPro" id="IPR036388">
    <property type="entry name" value="WH-like_DNA-bd_sf"/>
</dbReference>
<feature type="domain" description="HTH gntR-type" evidence="6">
    <location>
        <begin position="25"/>
        <end position="93"/>
    </location>
</feature>
<sequence length="477" mass="54728">MLMVPDERVIALDLLTLTFEAGGKVPLYEQLYSYIKSEIQSGKIIQNTKLPSKRKLSTHLNVSQNTIQAAYDQLIEEGYILSKERYGYYVSKLDHMLNLPGQEGYRAPKQIRSPYEVEHDFSYLGVDEQSFPYAAWRKLSKDAINEYDKTLLKLGHPQGQSDLRQCIAEYLHQSRGVNCTPDQIIISAGTEFLFNILIQLLDRNSIYGLENPGYEKLFMVFSSHGVKFRPVKIDEEGMIPGEIQKTKVDIACLTPAHQFPTGVIMPINRRIQLLNWANESQQRYIIEDDYDSEFKFSGKPIPAMQGLDTNEKVIYMGAFSKSFSPAIRVSYMVLPSHLLKKYHEHLSYFNCPVPIVVQKMLSSFIQDGYFERHLNKMRTIYRRKRELIVQTIQASGYDIEVLGADAGLHLLLRVNNGMTEAQLVNNALEKGFKVYGISKYYRDDSNLSKRPLVIVGYAAMTEVELSKAVRKLIQVWF</sequence>
<evidence type="ECO:0000259" key="6">
    <source>
        <dbReference type="PROSITE" id="PS50949"/>
    </source>
</evidence>
<dbReference type="Gene3D" id="1.10.10.10">
    <property type="entry name" value="Winged helix-like DNA-binding domain superfamily/Winged helix DNA-binding domain"/>
    <property type="match status" value="1"/>
</dbReference>
<dbReference type="STRING" id="1120920.SAMN03080599_01780"/>
<dbReference type="PANTHER" id="PTHR46577">
    <property type="entry name" value="HTH-TYPE TRANSCRIPTIONAL REGULATORY PROTEIN GABR"/>
    <property type="match status" value="1"/>
</dbReference>
<dbReference type="AlphaFoldDB" id="A0A1G5S1M9"/>
<dbReference type="Gene3D" id="3.40.640.10">
    <property type="entry name" value="Type I PLP-dependent aspartate aminotransferase-like (Major domain)"/>
    <property type="match status" value="1"/>
</dbReference>
<dbReference type="PANTHER" id="PTHR46577:SF1">
    <property type="entry name" value="HTH-TYPE TRANSCRIPTIONAL REGULATORY PROTEIN GABR"/>
    <property type="match status" value="1"/>
</dbReference>
<dbReference type="CDD" id="cd00609">
    <property type="entry name" value="AAT_like"/>
    <property type="match status" value="1"/>
</dbReference>
<keyword evidence="2" id="KW-0663">Pyridoxal phosphate</keyword>
<proteinExistence type="inferred from homology"/>
<evidence type="ECO:0000313" key="8">
    <source>
        <dbReference type="Proteomes" id="UP000199208"/>
    </source>
</evidence>
<evidence type="ECO:0000256" key="1">
    <source>
        <dbReference type="ARBA" id="ARBA00005384"/>
    </source>
</evidence>
<dbReference type="SUPFAM" id="SSF53383">
    <property type="entry name" value="PLP-dependent transferases"/>
    <property type="match status" value="1"/>
</dbReference>
<dbReference type="CDD" id="cd07377">
    <property type="entry name" value="WHTH_GntR"/>
    <property type="match status" value="1"/>
</dbReference>
<evidence type="ECO:0000256" key="3">
    <source>
        <dbReference type="ARBA" id="ARBA00023015"/>
    </source>
</evidence>
<dbReference type="Pfam" id="PF00392">
    <property type="entry name" value="GntR"/>
    <property type="match status" value="1"/>
</dbReference>
<dbReference type="InterPro" id="IPR000524">
    <property type="entry name" value="Tscrpt_reg_HTH_GntR"/>
</dbReference>
<dbReference type="SMART" id="SM00345">
    <property type="entry name" value="HTH_GNTR"/>
    <property type="match status" value="1"/>
</dbReference>
<dbReference type="GO" id="GO:0008483">
    <property type="term" value="F:transaminase activity"/>
    <property type="evidence" value="ECO:0007669"/>
    <property type="project" value="UniProtKB-KW"/>
</dbReference>
<keyword evidence="8" id="KW-1185">Reference proteome</keyword>
<accession>A0A1G5S1M9</accession>
<keyword evidence="4" id="KW-0238">DNA-binding</keyword>
<dbReference type="GO" id="GO:0003700">
    <property type="term" value="F:DNA-binding transcription factor activity"/>
    <property type="evidence" value="ECO:0007669"/>
    <property type="project" value="InterPro"/>
</dbReference>
<dbReference type="PROSITE" id="PS50949">
    <property type="entry name" value="HTH_GNTR"/>
    <property type="match status" value="1"/>
</dbReference>
<keyword evidence="7" id="KW-0032">Aminotransferase</keyword>
<dbReference type="GO" id="GO:0003677">
    <property type="term" value="F:DNA binding"/>
    <property type="evidence" value="ECO:0007669"/>
    <property type="project" value="UniProtKB-KW"/>
</dbReference>
<dbReference type="Proteomes" id="UP000199208">
    <property type="component" value="Unassembled WGS sequence"/>
</dbReference>
<dbReference type="PRINTS" id="PR00035">
    <property type="entry name" value="HTHGNTR"/>
</dbReference>
<dbReference type="InterPro" id="IPR004839">
    <property type="entry name" value="Aminotransferase_I/II_large"/>
</dbReference>
<dbReference type="InterPro" id="IPR015424">
    <property type="entry name" value="PyrdxlP-dep_Trfase"/>
</dbReference>
<dbReference type="Pfam" id="PF00155">
    <property type="entry name" value="Aminotran_1_2"/>
    <property type="match status" value="1"/>
</dbReference>
<reference evidence="7 8" key="1">
    <citation type="submission" date="2016-10" db="EMBL/GenBank/DDBJ databases">
        <authorList>
            <person name="de Groot N.N."/>
        </authorList>
    </citation>
    <scope>NUCLEOTIDE SEQUENCE [LARGE SCALE GENOMIC DNA]</scope>
    <source>
        <strain evidence="7 8">DSM 2784</strain>
    </source>
</reference>
<keyword evidence="5" id="KW-0804">Transcription</keyword>